<gene>
    <name evidence="4" type="ORF">J2S70_000724</name>
</gene>
<protein>
    <recommendedName>
        <fullName evidence="3">G5 domain-containing protein</fullName>
    </recommendedName>
</protein>
<proteinExistence type="predicted"/>
<evidence type="ECO:0000313" key="5">
    <source>
        <dbReference type="Proteomes" id="UP001243212"/>
    </source>
</evidence>
<evidence type="ECO:0000256" key="2">
    <source>
        <dbReference type="SAM" id="MobiDB-lite"/>
    </source>
</evidence>
<dbReference type="Pfam" id="PF07501">
    <property type="entry name" value="G5"/>
    <property type="match status" value="1"/>
</dbReference>
<feature type="region of interest" description="Disordered" evidence="2">
    <location>
        <begin position="1"/>
        <end position="37"/>
    </location>
</feature>
<dbReference type="InterPro" id="IPR007137">
    <property type="entry name" value="DUF348"/>
</dbReference>
<dbReference type="InterPro" id="IPR023346">
    <property type="entry name" value="Lysozyme-like_dom_sf"/>
</dbReference>
<dbReference type="SMART" id="SM01208">
    <property type="entry name" value="G5"/>
    <property type="match status" value="1"/>
</dbReference>
<dbReference type="InterPro" id="IPR011098">
    <property type="entry name" value="G5_dom"/>
</dbReference>
<dbReference type="Proteomes" id="UP001243212">
    <property type="component" value="Unassembled WGS sequence"/>
</dbReference>
<feature type="region of interest" description="Disordered" evidence="2">
    <location>
        <begin position="264"/>
        <end position="296"/>
    </location>
</feature>
<evidence type="ECO:0000259" key="3">
    <source>
        <dbReference type="PROSITE" id="PS51109"/>
    </source>
</evidence>
<keyword evidence="1" id="KW-0732">Signal</keyword>
<comment type="caution">
    <text evidence="4">The sequence shown here is derived from an EMBL/GenBank/DDBJ whole genome shotgun (WGS) entry which is preliminary data.</text>
</comment>
<sequence length="392" mass="41374">MPFDPELLNTPPKPGSRRARRLAERASQAPVSRSADTAEIPVVERVTVAGGTPFAEKMNHELVTSRVQPSFGSRKLSKPFHLAGAASVVSLAATLSIGLPLTPSGKPPAEIAMAAVVETTQEETDVQDVADVSFDVTVDGETVRIDTDTAQTYAAAFAQAGIEIGARDEVSVSLSELVSEQPVTIVRVTTESVIEEFAAEHQTERIEDPNLPKGEEEVETAGVAGSGTRNYQVTYRDGEESSRVLLIETVAAEPVTEVIRVGTQEQAPAPSGAASGHGGGGQVAPPPAAPVPAGSSRQIAQGMLASYGWGMDQWSCLDALWQRESNWNHTAMNPSSGAYGIPQSLPGSKMASAGADWQTNPATQIRWGLGYIQGRYGSPCGAWGHSQARGWY</sequence>
<name>A0ABT9NG35_9ACTO</name>
<accession>A0ABT9NG35</accession>
<dbReference type="SUPFAM" id="SSF53955">
    <property type="entry name" value="Lysozyme-like"/>
    <property type="match status" value="1"/>
</dbReference>
<evidence type="ECO:0000256" key="1">
    <source>
        <dbReference type="ARBA" id="ARBA00022729"/>
    </source>
</evidence>
<dbReference type="EMBL" id="JAUSQX010000001">
    <property type="protein sequence ID" value="MDP9806142.1"/>
    <property type="molecule type" value="Genomic_DNA"/>
</dbReference>
<dbReference type="Gene3D" id="1.10.530.10">
    <property type="match status" value="1"/>
</dbReference>
<dbReference type="Gene3D" id="2.20.230.10">
    <property type="entry name" value="Resuscitation-promoting factor rpfb"/>
    <property type="match status" value="1"/>
</dbReference>
<dbReference type="Pfam" id="PF03990">
    <property type="entry name" value="DUF348"/>
    <property type="match status" value="1"/>
</dbReference>
<organism evidence="4 5">
    <name type="scientific">Trueperella bonasi</name>
    <dbReference type="NCBI Taxonomy" id="312286"/>
    <lineage>
        <taxon>Bacteria</taxon>
        <taxon>Bacillati</taxon>
        <taxon>Actinomycetota</taxon>
        <taxon>Actinomycetes</taxon>
        <taxon>Actinomycetales</taxon>
        <taxon>Actinomycetaceae</taxon>
        <taxon>Trueperella</taxon>
    </lineage>
</organism>
<keyword evidence="5" id="KW-1185">Reference proteome</keyword>
<reference evidence="4 5" key="1">
    <citation type="submission" date="2023-07" db="EMBL/GenBank/DDBJ databases">
        <title>Sequencing the genomes of 1000 actinobacteria strains.</title>
        <authorList>
            <person name="Klenk H.-P."/>
        </authorList>
    </citation>
    <scope>NUCLEOTIDE SEQUENCE [LARGE SCALE GENOMIC DNA]</scope>
    <source>
        <strain evidence="4 5">DSM 17163</strain>
    </source>
</reference>
<feature type="domain" description="G5" evidence="3">
    <location>
        <begin position="185"/>
        <end position="265"/>
    </location>
</feature>
<evidence type="ECO:0000313" key="4">
    <source>
        <dbReference type="EMBL" id="MDP9806142.1"/>
    </source>
</evidence>
<dbReference type="PROSITE" id="PS51109">
    <property type="entry name" value="G5"/>
    <property type="match status" value="1"/>
</dbReference>